<dbReference type="AlphaFoldDB" id="A0A7R7VM19"/>
<name>A0A7R7VM19_ASPCH</name>
<dbReference type="GeneID" id="66981552"/>
<dbReference type="PROSITE" id="PS00463">
    <property type="entry name" value="ZN2_CY6_FUNGAL_1"/>
    <property type="match status" value="1"/>
</dbReference>
<dbReference type="InterPro" id="IPR007219">
    <property type="entry name" value="XnlR_reg_dom"/>
</dbReference>
<evidence type="ECO:0000256" key="2">
    <source>
        <dbReference type="ARBA" id="ARBA00022833"/>
    </source>
</evidence>
<dbReference type="InterPro" id="IPR052073">
    <property type="entry name" value="Amide_Lactam_Regulators"/>
</dbReference>
<gene>
    <name evidence="9" type="ORF">ACHE_31180S</name>
</gene>
<dbReference type="CDD" id="cd12148">
    <property type="entry name" value="fungal_TF_MHR"/>
    <property type="match status" value="1"/>
</dbReference>
<reference evidence="9" key="2">
    <citation type="submission" date="2021-02" db="EMBL/GenBank/DDBJ databases">
        <title>Aspergillus chevalieri M1 genome sequence.</title>
        <authorList>
            <person name="Kadooka C."/>
            <person name="Mori K."/>
            <person name="Futagami T."/>
        </authorList>
    </citation>
    <scope>NUCLEOTIDE SEQUENCE</scope>
    <source>
        <strain evidence="9">M1</strain>
    </source>
</reference>
<accession>A0A7R7VM19</accession>
<feature type="domain" description="Zn(2)-C6 fungal-type" evidence="8">
    <location>
        <begin position="7"/>
        <end position="38"/>
    </location>
</feature>
<keyword evidence="2" id="KW-0862">Zinc</keyword>
<evidence type="ECO:0000256" key="5">
    <source>
        <dbReference type="ARBA" id="ARBA00023163"/>
    </source>
</evidence>
<dbReference type="InterPro" id="IPR001138">
    <property type="entry name" value="Zn2Cys6_DnaBD"/>
</dbReference>
<dbReference type="Pfam" id="PF04082">
    <property type="entry name" value="Fungal_trans"/>
    <property type="match status" value="1"/>
</dbReference>
<protein>
    <recommendedName>
        <fullName evidence="8">Zn(2)-C6 fungal-type domain-containing protein</fullName>
    </recommendedName>
</protein>
<dbReference type="GO" id="GO:0003677">
    <property type="term" value="F:DNA binding"/>
    <property type="evidence" value="ECO:0007669"/>
    <property type="project" value="UniProtKB-KW"/>
</dbReference>
<evidence type="ECO:0000313" key="9">
    <source>
        <dbReference type="EMBL" id="BCR87193.1"/>
    </source>
</evidence>
<evidence type="ECO:0000256" key="6">
    <source>
        <dbReference type="ARBA" id="ARBA00023242"/>
    </source>
</evidence>
<dbReference type="GO" id="GO:0008270">
    <property type="term" value="F:zinc ion binding"/>
    <property type="evidence" value="ECO:0007669"/>
    <property type="project" value="InterPro"/>
</dbReference>
<dbReference type="GO" id="GO:0006351">
    <property type="term" value="P:DNA-templated transcription"/>
    <property type="evidence" value="ECO:0007669"/>
    <property type="project" value="InterPro"/>
</dbReference>
<proteinExistence type="predicted"/>
<keyword evidence="4" id="KW-0238">DNA-binding</keyword>
<feature type="compositionally biased region" description="Polar residues" evidence="7">
    <location>
        <begin position="110"/>
        <end position="124"/>
    </location>
</feature>
<dbReference type="SMART" id="SM00066">
    <property type="entry name" value="GAL4"/>
    <property type="match status" value="1"/>
</dbReference>
<feature type="region of interest" description="Disordered" evidence="7">
    <location>
        <begin position="106"/>
        <end position="126"/>
    </location>
</feature>
<dbReference type="CDD" id="cd00067">
    <property type="entry name" value="GAL4"/>
    <property type="match status" value="1"/>
</dbReference>
<feature type="compositionally biased region" description="Polar residues" evidence="7">
    <location>
        <begin position="47"/>
        <end position="79"/>
    </location>
</feature>
<dbReference type="RefSeq" id="XP_043135715.1">
    <property type="nucleotide sequence ID" value="XM_043277881.1"/>
</dbReference>
<sequence>MRTMQNACIICHKKKIKCDLASRRPCSNCYRAGKECVMYTRKRKRYTNSLSPRESAEPQHNQNDITLTQSYTAQTPATQRSRKNDMIETYRGRDRYLGRHVSFDEAIASPDQQDSGPESGSGSRLSPLDLELLTHQGAFQLPPKSVQDDYIATYMQYCNVWTPIVEREWLHGQSVSYLLLQSILLAASRVTKQPSTHGTSADFYRRAKLLFFFGHERNPLISIVSAVLLHWYNPVGPEMISTDTSGFWLRTAEAIAFQIGLHKEPAPGSGTVESKRKRALKRRLWWTLVVRDCIISAGVGRPRTINLCDSDVFPPSLDDFDKDEDTTRPRLFLVYASICQLLGDIVESCLRPQQQPNQHHKSLENALYRWVKQDFRNITTLIPGSSLQYTLEARQIMLTYFANLIILDRTPTSDGVPSARSLVASSFISGIYKEFLSRDELSRLGPIFAFYALCAGLALIPAIRFPIVRGTAIEELQTLINSLRLLSKQWGSAFGALRALQRLGGEISQQPNREDPVPVLKEEMVPFFEDFGKGLCRQWNVFFGGEEMAVTGMVPQGMLNNLALETELPSLGHAGTGTATVDVLLQSAGKTDFGGLDLLSGNWEGVGFDWSGSWLLDNVISHIN</sequence>
<evidence type="ECO:0000256" key="1">
    <source>
        <dbReference type="ARBA" id="ARBA00022723"/>
    </source>
</evidence>
<evidence type="ECO:0000259" key="8">
    <source>
        <dbReference type="PROSITE" id="PS50048"/>
    </source>
</evidence>
<reference evidence="9" key="1">
    <citation type="submission" date="2021-01" db="EMBL/GenBank/DDBJ databases">
        <authorList>
            <consortium name="Aspergillus chevalieri M1 genome sequencing consortium"/>
            <person name="Kazuki M."/>
            <person name="Futagami T."/>
        </authorList>
    </citation>
    <scope>NUCLEOTIDE SEQUENCE</scope>
    <source>
        <strain evidence="9">M1</strain>
    </source>
</reference>
<dbReference type="GO" id="GO:0000981">
    <property type="term" value="F:DNA-binding transcription factor activity, RNA polymerase II-specific"/>
    <property type="evidence" value="ECO:0007669"/>
    <property type="project" value="InterPro"/>
</dbReference>
<dbReference type="InterPro" id="IPR036864">
    <property type="entry name" value="Zn2-C6_fun-type_DNA-bd_sf"/>
</dbReference>
<feature type="region of interest" description="Disordered" evidence="7">
    <location>
        <begin position="47"/>
        <end position="89"/>
    </location>
</feature>
<keyword evidence="6" id="KW-0539">Nucleus</keyword>
<dbReference type="Pfam" id="PF00172">
    <property type="entry name" value="Zn_clus"/>
    <property type="match status" value="1"/>
</dbReference>
<evidence type="ECO:0000256" key="3">
    <source>
        <dbReference type="ARBA" id="ARBA00023015"/>
    </source>
</evidence>
<dbReference type="PANTHER" id="PTHR47171:SF2">
    <property type="entry name" value="TRANSCRIPTION FACTOR, PUTATIVE-RELATED"/>
    <property type="match status" value="1"/>
</dbReference>
<keyword evidence="5" id="KW-0804">Transcription</keyword>
<keyword evidence="1" id="KW-0479">Metal-binding</keyword>
<dbReference type="PROSITE" id="PS50048">
    <property type="entry name" value="ZN2_CY6_FUNGAL_2"/>
    <property type="match status" value="1"/>
</dbReference>
<dbReference type="Gene3D" id="4.10.240.10">
    <property type="entry name" value="Zn(2)-C6 fungal-type DNA-binding domain"/>
    <property type="match status" value="1"/>
</dbReference>
<dbReference type="SMART" id="SM00906">
    <property type="entry name" value="Fungal_trans"/>
    <property type="match status" value="1"/>
</dbReference>
<evidence type="ECO:0000256" key="4">
    <source>
        <dbReference type="ARBA" id="ARBA00023125"/>
    </source>
</evidence>
<dbReference type="KEGG" id="ache:ACHE_31180S"/>
<dbReference type="EMBL" id="AP024418">
    <property type="protein sequence ID" value="BCR87193.1"/>
    <property type="molecule type" value="Genomic_DNA"/>
</dbReference>
<dbReference type="SUPFAM" id="SSF57701">
    <property type="entry name" value="Zn2/Cys6 DNA-binding domain"/>
    <property type="match status" value="1"/>
</dbReference>
<keyword evidence="10" id="KW-1185">Reference proteome</keyword>
<organism evidence="9 10">
    <name type="scientific">Aspergillus chevalieri</name>
    <name type="common">Eurotium chevalieri</name>
    <dbReference type="NCBI Taxonomy" id="182096"/>
    <lineage>
        <taxon>Eukaryota</taxon>
        <taxon>Fungi</taxon>
        <taxon>Dikarya</taxon>
        <taxon>Ascomycota</taxon>
        <taxon>Pezizomycotina</taxon>
        <taxon>Eurotiomycetes</taxon>
        <taxon>Eurotiomycetidae</taxon>
        <taxon>Eurotiales</taxon>
        <taxon>Aspergillaceae</taxon>
        <taxon>Aspergillus</taxon>
        <taxon>Aspergillus subgen. Aspergillus</taxon>
    </lineage>
</organism>
<keyword evidence="3" id="KW-0805">Transcription regulation</keyword>
<evidence type="ECO:0000256" key="7">
    <source>
        <dbReference type="SAM" id="MobiDB-lite"/>
    </source>
</evidence>
<dbReference type="PANTHER" id="PTHR47171">
    <property type="entry name" value="FARA-RELATED"/>
    <property type="match status" value="1"/>
</dbReference>
<dbReference type="Proteomes" id="UP000637239">
    <property type="component" value="Chromosome 3"/>
</dbReference>
<evidence type="ECO:0000313" key="10">
    <source>
        <dbReference type="Proteomes" id="UP000637239"/>
    </source>
</evidence>